<name>A0A0F7SHX8_PHARH</name>
<protein>
    <submittedName>
        <fullName evidence="2">Uncharacterized protein</fullName>
    </submittedName>
</protein>
<proteinExistence type="predicted"/>
<evidence type="ECO:0000256" key="1">
    <source>
        <dbReference type="SAM" id="MobiDB-lite"/>
    </source>
</evidence>
<dbReference type="EMBL" id="LN483153">
    <property type="protein sequence ID" value="CDZ96627.1"/>
    <property type="molecule type" value="Genomic_DNA"/>
</dbReference>
<accession>A0A0F7SHX8</accession>
<organism evidence="2">
    <name type="scientific">Phaffia rhodozyma</name>
    <name type="common">Yeast</name>
    <name type="synonym">Xanthophyllomyces dendrorhous</name>
    <dbReference type="NCBI Taxonomy" id="264483"/>
    <lineage>
        <taxon>Eukaryota</taxon>
        <taxon>Fungi</taxon>
        <taxon>Dikarya</taxon>
        <taxon>Basidiomycota</taxon>
        <taxon>Agaricomycotina</taxon>
        <taxon>Tremellomycetes</taxon>
        <taxon>Cystofilobasidiales</taxon>
        <taxon>Mrakiaceae</taxon>
        <taxon>Phaffia</taxon>
    </lineage>
</organism>
<evidence type="ECO:0000313" key="2">
    <source>
        <dbReference type="EMBL" id="CDZ96627.1"/>
    </source>
</evidence>
<feature type="region of interest" description="Disordered" evidence="1">
    <location>
        <begin position="41"/>
        <end position="60"/>
    </location>
</feature>
<sequence length="90" mass="9426">MSPLIAEGATDDTVAATGLWSPLWGRDDTLRRGGYELAHRKETTDDTVGGRAKGAPLSHSRAVEVPARDRLWSPKKAAGDTAVGKGSGTP</sequence>
<reference evidence="2" key="1">
    <citation type="submission" date="2014-08" db="EMBL/GenBank/DDBJ databases">
        <authorList>
            <person name="Sharma Rahul"/>
            <person name="Thines Marco"/>
        </authorList>
    </citation>
    <scope>NUCLEOTIDE SEQUENCE</scope>
</reference>
<dbReference type="AlphaFoldDB" id="A0A0F7SHX8"/>
<feature type="region of interest" description="Disordered" evidence="1">
    <location>
        <begin position="71"/>
        <end position="90"/>
    </location>
</feature>